<feature type="transmembrane region" description="Helical" evidence="6">
    <location>
        <begin position="12"/>
        <end position="33"/>
    </location>
</feature>
<evidence type="ECO:0000313" key="9">
    <source>
        <dbReference type="Proteomes" id="UP000246702"/>
    </source>
</evidence>
<keyword evidence="3 6" id="KW-0812">Transmembrane</keyword>
<dbReference type="PANTHER" id="PTHR48022">
    <property type="entry name" value="PLASTIDIC GLUCOSE TRANSPORTER 4"/>
    <property type="match status" value="1"/>
</dbReference>
<keyword evidence="5 6" id="KW-0472">Membrane</keyword>
<comment type="subcellular location">
    <subcellularLocation>
        <location evidence="1">Membrane</location>
        <topology evidence="1">Multi-pass membrane protein</topology>
    </subcellularLocation>
</comment>
<feature type="transmembrane region" description="Helical" evidence="6">
    <location>
        <begin position="76"/>
        <end position="94"/>
    </location>
</feature>
<protein>
    <submittedName>
        <fullName evidence="8">Sugar transporter</fullName>
    </submittedName>
</protein>
<dbReference type="Gene3D" id="1.20.1250.20">
    <property type="entry name" value="MFS general substrate transporter like domains"/>
    <property type="match status" value="1"/>
</dbReference>
<keyword evidence="4 6" id="KW-1133">Transmembrane helix</keyword>
<dbReference type="PANTHER" id="PTHR48022:SF77">
    <property type="entry name" value="MAJOR FACILITATOR SUPERFAMILY (MFS) PROFILE DOMAIN-CONTAINING PROTEIN"/>
    <property type="match status" value="1"/>
</dbReference>
<keyword evidence="8" id="KW-0813">Transport</keyword>
<dbReference type="InterPro" id="IPR036259">
    <property type="entry name" value="MFS_trans_sf"/>
</dbReference>
<feature type="transmembrane region" description="Helical" evidence="6">
    <location>
        <begin position="155"/>
        <end position="175"/>
    </location>
</feature>
<feature type="transmembrane region" description="Helical" evidence="6">
    <location>
        <begin position="310"/>
        <end position="328"/>
    </location>
</feature>
<dbReference type="InterPro" id="IPR020846">
    <property type="entry name" value="MFS_dom"/>
</dbReference>
<dbReference type="EMBL" id="MSFK01000007">
    <property type="protein sequence ID" value="PWY93218.1"/>
    <property type="molecule type" value="Genomic_DNA"/>
</dbReference>
<dbReference type="RefSeq" id="XP_025469979.1">
    <property type="nucleotide sequence ID" value="XM_025613740.1"/>
</dbReference>
<organism evidence="8 9">
    <name type="scientific">Aspergillus sclerotioniger CBS 115572</name>
    <dbReference type="NCBI Taxonomy" id="1450535"/>
    <lineage>
        <taxon>Eukaryota</taxon>
        <taxon>Fungi</taxon>
        <taxon>Dikarya</taxon>
        <taxon>Ascomycota</taxon>
        <taxon>Pezizomycotina</taxon>
        <taxon>Eurotiomycetes</taxon>
        <taxon>Eurotiomycetidae</taxon>
        <taxon>Eurotiales</taxon>
        <taxon>Aspergillaceae</taxon>
        <taxon>Aspergillus</taxon>
        <taxon>Aspergillus subgen. Circumdati</taxon>
    </lineage>
</organism>
<feature type="transmembrane region" description="Helical" evidence="6">
    <location>
        <begin position="427"/>
        <end position="446"/>
    </location>
</feature>
<keyword evidence="8" id="KW-0762">Sugar transport</keyword>
<reference evidence="8 9" key="1">
    <citation type="submission" date="2016-12" db="EMBL/GenBank/DDBJ databases">
        <title>The genomes of Aspergillus section Nigri reveals drivers in fungal speciation.</title>
        <authorList>
            <consortium name="DOE Joint Genome Institute"/>
            <person name="Vesth T.C."/>
            <person name="Nybo J."/>
            <person name="Theobald S."/>
            <person name="Brandl J."/>
            <person name="Frisvad J.C."/>
            <person name="Nielsen K.F."/>
            <person name="Lyhne E.K."/>
            <person name="Kogle M.E."/>
            <person name="Kuo A."/>
            <person name="Riley R."/>
            <person name="Clum A."/>
            <person name="Nolan M."/>
            <person name="Lipzen A."/>
            <person name="Salamov A."/>
            <person name="Henrissat B."/>
            <person name="Wiebenga A."/>
            <person name="De Vries R.P."/>
            <person name="Grigoriev I.V."/>
            <person name="Mortensen U.H."/>
            <person name="Andersen M.R."/>
            <person name="Baker S.E."/>
        </authorList>
    </citation>
    <scope>NUCLEOTIDE SEQUENCE [LARGE SCALE GENOMIC DNA]</scope>
    <source>
        <strain evidence="8 9">CBS 115572</strain>
    </source>
</reference>
<feature type="transmembrane region" description="Helical" evidence="6">
    <location>
        <begin position="371"/>
        <end position="391"/>
    </location>
</feature>
<feature type="transmembrane region" description="Helical" evidence="6">
    <location>
        <begin position="187"/>
        <end position="208"/>
    </location>
</feature>
<dbReference type="PROSITE" id="PS50850">
    <property type="entry name" value="MFS"/>
    <property type="match status" value="1"/>
</dbReference>
<gene>
    <name evidence="8" type="ORF">BO94DRAFT_554755</name>
</gene>
<dbReference type="Proteomes" id="UP000246702">
    <property type="component" value="Unassembled WGS sequence"/>
</dbReference>
<dbReference type="OrthoDB" id="6612291at2759"/>
<dbReference type="GeneID" id="37115883"/>
<comment type="similarity">
    <text evidence="2">Belongs to the major facilitator superfamily. Sugar transporter (TC 2.A.1.1) family.</text>
</comment>
<dbReference type="InterPro" id="IPR050360">
    <property type="entry name" value="MFS_Sugar_Transporters"/>
</dbReference>
<dbReference type="GO" id="GO:0005351">
    <property type="term" value="F:carbohydrate:proton symporter activity"/>
    <property type="evidence" value="ECO:0007669"/>
    <property type="project" value="TreeGrafter"/>
</dbReference>
<sequence length="498" mass="54527">MVPSPLAAISRHFNRHLTLSFLVIAISTLNYGFDQNGYTVIQAMDPFINQFGEYDQATGNYILSPSWLSLFNSLNYIGYAFGVVFGSLVSNRWGRRWCMFSMSGHAVVCTIIAVTSKSKVQIMAARILNYIYVGMELAVIPVYQSEIVPSPVRGFAVGSYQFALVFGGFTMNCICRSTSALATNAAWRIPFGIFSVVPTLVMSLIWLIPESPRWLLTKGRVEEAREALYKLRSGAFSDEEIAEEFRALQFALAIEPEQGKSHEIFQGANRKRTAIIVIMNFLQQATGQSFVSSYGAVFVKSIGSVNPFDMTIINSVVNVLMLGVNLCLNDWAGRRPLLLIGALWQAAAIFTMGGLGTAANQTMAIKKATVAMLPIFSGGFCFAWAPLTYVVTTEVTTASVANVVTAFAVNFSLPYMLYAPAELGGRVGFIFGGVAVLSFVFTYFCVPECKGKMLEEIDIMFHDGVPVRKFQSTKVAKIGLESGKNGDEIGLESANRNI</sequence>
<evidence type="ECO:0000256" key="4">
    <source>
        <dbReference type="ARBA" id="ARBA00022989"/>
    </source>
</evidence>
<evidence type="ECO:0000256" key="6">
    <source>
        <dbReference type="SAM" id="Phobius"/>
    </source>
</evidence>
<dbReference type="SUPFAM" id="SSF103473">
    <property type="entry name" value="MFS general substrate transporter"/>
    <property type="match status" value="1"/>
</dbReference>
<dbReference type="AlphaFoldDB" id="A0A317X8I4"/>
<evidence type="ECO:0000259" key="7">
    <source>
        <dbReference type="PROSITE" id="PS50850"/>
    </source>
</evidence>
<proteinExistence type="inferred from homology"/>
<accession>A0A317X8I4</accession>
<evidence type="ECO:0000256" key="1">
    <source>
        <dbReference type="ARBA" id="ARBA00004141"/>
    </source>
</evidence>
<dbReference type="InterPro" id="IPR005828">
    <property type="entry name" value="MFS_sugar_transport-like"/>
</dbReference>
<feature type="transmembrane region" description="Helical" evidence="6">
    <location>
        <begin position="403"/>
        <end position="421"/>
    </location>
</feature>
<feature type="transmembrane region" description="Helical" evidence="6">
    <location>
        <begin position="337"/>
        <end position="359"/>
    </location>
</feature>
<name>A0A317X8I4_9EURO</name>
<dbReference type="STRING" id="1450535.A0A317X8I4"/>
<evidence type="ECO:0000313" key="8">
    <source>
        <dbReference type="EMBL" id="PWY93218.1"/>
    </source>
</evidence>
<comment type="caution">
    <text evidence="8">The sequence shown here is derived from an EMBL/GenBank/DDBJ whole genome shotgun (WGS) entry which is preliminary data.</text>
</comment>
<evidence type="ECO:0000256" key="2">
    <source>
        <dbReference type="ARBA" id="ARBA00010992"/>
    </source>
</evidence>
<feature type="transmembrane region" description="Helical" evidence="6">
    <location>
        <begin position="127"/>
        <end position="143"/>
    </location>
</feature>
<evidence type="ECO:0000256" key="3">
    <source>
        <dbReference type="ARBA" id="ARBA00022692"/>
    </source>
</evidence>
<dbReference type="Pfam" id="PF00083">
    <property type="entry name" value="Sugar_tr"/>
    <property type="match status" value="1"/>
</dbReference>
<evidence type="ECO:0000256" key="5">
    <source>
        <dbReference type="ARBA" id="ARBA00023136"/>
    </source>
</evidence>
<dbReference type="GO" id="GO:0016020">
    <property type="term" value="C:membrane"/>
    <property type="evidence" value="ECO:0007669"/>
    <property type="project" value="UniProtKB-SubCell"/>
</dbReference>
<keyword evidence="9" id="KW-1185">Reference proteome</keyword>
<feature type="domain" description="Major facilitator superfamily (MFS) profile" evidence="7">
    <location>
        <begin position="20"/>
        <end position="450"/>
    </location>
</feature>